<dbReference type="CDD" id="cd11615">
    <property type="entry name" value="SAF_NeuB_like"/>
    <property type="match status" value="1"/>
</dbReference>
<name>A0A8J7RM71_METVO</name>
<evidence type="ECO:0000259" key="1">
    <source>
        <dbReference type="PROSITE" id="PS50844"/>
    </source>
</evidence>
<dbReference type="InterPro" id="IPR057736">
    <property type="entry name" value="SAF_PseI/NeuA/NeuB"/>
</dbReference>
<proteinExistence type="predicted"/>
<dbReference type="PANTHER" id="PTHR42966">
    <property type="entry name" value="N-ACETYLNEURAMINATE SYNTHASE"/>
    <property type="match status" value="1"/>
</dbReference>
<organism evidence="2 3">
    <name type="scientific">Methanococcus voltae</name>
    <dbReference type="NCBI Taxonomy" id="2188"/>
    <lineage>
        <taxon>Archaea</taxon>
        <taxon>Methanobacteriati</taxon>
        <taxon>Methanobacteriota</taxon>
        <taxon>Methanomada group</taxon>
        <taxon>Methanococci</taxon>
        <taxon>Methanococcales</taxon>
        <taxon>Methanococcaceae</taxon>
        <taxon>Methanococcus</taxon>
    </lineage>
</organism>
<dbReference type="InterPro" id="IPR036732">
    <property type="entry name" value="AFP_Neu5c_C_sf"/>
</dbReference>
<dbReference type="GO" id="GO:0047444">
    <property type="term" value="F:N-acylneuraminate-9-phosphate synthase activity"/>
    <property type="evidence" value="ECO:0007669"/>
    <property type="project" value="TreeGrafter"/>
</dbReference>
<reference evidence="2" key="1">
    <citation type="submission" date="2021-03" db="EMBL/GenBank/DDBJ databases">
        <title>Genomic Encyclopedia of Type Strains, Phase IV (KMG-V): Genome sequencing to study the core and pangenomes of soil and plant-associated prokaryotes.</title>
        <authorList>
            <person name="Whitman W."/>
        </authorList>
    </citation>
    <scope>NUCLEOTIDE SEQUENCE</scope>
    <source>
        <strain evidence="2">C4</strain>
    </source>
</reference>
<dbReference type="InterPro" id="IPR006190">
    <property type="entry name" value="SAF_AFP_Neu5Ac"/>
</dbReference>
<dbReference type="Gene3D" id="3.90.1210.10">
    <property type="entry name" value="Antifreeze-like/N-acetylneuraminic acid synthase C-terminal domain"/>
    <property type="match status" value="1"/>
</dbReference>
<dbReference type="Gene3D" id="3.20.20.70">
    <property type="entry name" value="Aldolase class I"/>
    <property type="match status" value="1"/>
</dbReference>
<sequence>MKDIKIGKKIIGANEPVFIIAEISGNHNHDFERAKLLIDKAAEASVDAVKMQTYTPETMTINSHMEDFMVKGKKEWEGKNLYELYGWAYTPWDWQPLLKEYAESKGLIWFSTPFDETSVDFLEELNVQLYKVASFEITDIPLLKKIAKTGKPVILSRGMASIEEIEEAIRTLKENGTNDIILLHCVSSYPAKYEEMNLKTISDIPERFEVLAGLSDHSLGLVAPILSVAMGAVAIEKHFTLLREDGGPDASFSLEATELAELVNNVRNAELAIGKVNYQLTEDELKNRAFRRSIYVTNDIKKGDIFSTENIRVIRPGYGLEPKYYEELLGKQSSRDIEKGNPITKEDFYESQ</sequence>
<dbReference type="GO" id="GO:0016051">
    <property type="term" value="P:carbohydrate biosynthetic process"/>
    <property type="evidence" value="ECO:0007669"/>
    <property type="project" value="InterPro"/>
</dbReference>
<dbReference type="SUPFAM" id="SSF51269">
    <property type="entry name" value="AFP III-like domain"/>
    <property type="match status" value="1"/>
</dbReference>
<gene>
    <name evidence="2" type="ORF">J3E07_000838</name>
</gene>
<evidence type="ECO:0000313" key="2">
    <source>
        <dbReference type="EMBL" id="MBP2201426.1"/>
    </source>
</evidence>
<dbReference type="InterPro" id="IPR020030">
    <property type="entry name" value="Pseudaminic_synth_PseI"/>
</dbReference>
<dbReference type="InterPro" id="IPR013974">
    <property type="entry name" value="SAF"/>
</dbReference>
<accession>A0A8J7RM71</accession>
<dbReference type="PANTHER" id="PTHR42966:SF2">
    <property type="entry name" value="PSEUDAMINIC ACID SYNTHASE"/>
    <property type="match status" value="1"/>
</dbReference>
<dbReference type="EMBL" id="JAGGMV010000002">
    <property type="protein sequence ID" value="MBP2201426.1"/>
    <property type="molecule type" value="Genomic_DNA"/>
</dbReference>
<dbReference type="PROSITE" id="PS50844">
    <property type="entry name" value="AFP_LIKE"/>
    <property type="match status" value="1"/>
</dbReference>
<dbReference type="Pfam" id="PF08666">
    <property type="entry name" value="SAF"/>
    <property type="match status" value="1"/>
</dbReference>
<dbReference type="InterPro" id="IPR013785">
    <property type="entry name" value="Aldolase_TIM"/>
</dbReference>
<dbReference type="Proteomes" id="UP000740329">
    <property type="component" value="Unassembled WGS sequence"/>
</dbReference>
<dbReference type="InterPro" id="IPR013132">
    <property type="entry name" value="PseI/NeuA/B-like_N"/>
</dbReference>
<dbReference type="AlphaFoldDB" id="A0A8J7RM71"/>
<evidence type="ECO:0000313" key="3">
    <source>
        <dbReference type="Proteomes" id="UP000740329"/>
    </source>
</evidence>
<dbReference type="NCBIfam" id="TIGR03586">
    <property type="entry name" value="PseI"/>
    <property type="match status" value="1"/>
</dbReference>
<dbReference type="SMART" id="SM00858">
    <property type="entry name" value="SAF"/>
    <property type="match status" value="1"/>
</dbReference>
<protein>
    <submittedName>
        <fullName evidence="2">Pseudaminic acid synthase</fullName>
    </submittedName>
</protein>
<dbReference type="SUPFAM" id="SSF51569">
    <property type="entry name" value="Aldolase"/>
    <property type="match status" value="1"/>
</dbReference>
<dbReference type="Pfam" id="PF03102">
    <property type="entry name" value="NeuB"/>
    <property type="match status" value="1"/>
</dbReference>
<dbReference type="RefSeq" id="WP_209590913.1">
    <property type="nucleotide sequence ID" value="NZ_JAGGMV010000002.1"/>
</dbReference>
<dbReference type="InterPro" id="IPR051690">
    <property type="entry name" value="PseI-like"/>
</dbReference>
<feature type="domain" description="AFP-like" evidence="1">
    <location>
        <begin position="293"/>
        <end position="351"/>
    </location>
</feature>
<comment type="caution">
    <text evidence="2">The sequence shown here is derived from an EMBL/GenBank/DDBJ whole genome shotgun (WGS) entry which is preliminary data.</text>
</comment>